<dbReference type="RefSeq" id="WP_120059296.1">
    <property type="nucleotide sequence ID" value="NZ_QYRP01000002.1"/>
</dbReference>
<reference evidence="4" key="1">
    <citation type="submission" date="2018-09" db="EMBL/GenBank/DDBJ databases">
        <authorList>
            <person name="Zhu H."/>
        </authorList>
    </citation>
    <scope>NUCLEOTIDE SEQUENCE [LARGE SCALE GENOMIC DNA]</scope>
    <source>
        <strain evidence="4">K1W22B-1</strain>
    </source>
</reference>
<dbReference type="PROSITE" id="PS51084">
    <property type="entry name" value="HIT_2"/>
    <property type="match status" value="1"/>
</dbReference>
<organism evidence="3 4">
    <name type="scientific">Nocardioides cavernaquae</name>
    <dbReference type="NCBI Taxonomy" id="2321396"/>
    <lineage>
        <taxon>Bacteria</taxon>
        <taxon>Bacillati</taxon>
        <taxon>Actinomycetota</taxon>
        <taxon>Actinomycetes</taxon>
        <taxon>Propionibacteriales</taxon>
        <taxon>Nocardioidaceae</taxon>
        <taxon>Nocardioides</taxon>
    </lineage>
</organism>
<feature type="short sequence motif" description="Histidine triad motif" evidence="1">
    <location>
        <begin position="95"/>
        <end position="99"/>
    </location>
</feature>
<dbReference type="AlphaFoldDB" id="A0A3A5H3R4"/>
<evidence type="ECO:0000313" key="3">
    <source>
        <dbReference type="EMBL" id="RJS45396.1"/>
    </source>
</evidence>
<evidence type="ECO:0000313" key="4">
    <source>
        <dbReference type="Proteomes" id="UP000276542"/>
    </source>
</evidence>
<sequence length="151" mass="16710">MSTSLGAGVACELCSGPGGRLVWSDEDWRVVRVADSEFPAFYRVIALEHVQEFSMLSGPQRRRCMDLVCAVESTLLHVLTPRSINLAALGNVVPHLHWHVVARFEWDSHFPNPIWGPEKRRVRPSPAEHLSVDLAELDAAVTTSLSQCAAL</sequence>
<dbReference type="InterPro" id="IPR011146">
    <property type="entry name" value="HIT-like"/>
</dbReference>
<accession>A0A3A5H3R4</accession>
<name>A0A3A5H3R4_9ACTN</name>
<keyword evidence="4" id="KW-1185">Reference proteome</keyword>
<dbReference type="Proteomes" id="UP000276542">
    <property type="component" value="Unassembled WGS sequence"/>
</dbReference>
<evidence type="ECO:0000256" key="1">
    <source>
        <dbReference type="PROSITE-ProRule" id="PRU00464"/>
    </source>
</evidence>
<dbReference type="OrthoDB" id="9784774at2"/>
<dbReference type="GO" id="GO:0003824">
    <property type="term" value="F:catalytic activity"/>
    <property type="evidence" value="ECO:0007669"/>
    <property type="project" value="InterPro"/>
</dbReference>
<dbReference type="SUPFAM" id="SSF54197">
    <property type="entry name" value="HIT-like"/>
    <property type="match status" value="1"/>
</dbReference>
<comment type="caution">
    <text evidence="3">The sequence shown here is derived from an EMBL/GenBank/DDBJ whole genome shotgun (WGS) entry which is preliminary data.</text>
</comment>
<dbReference type="InterPro" id="IPR036265">
    <property type="entry name" value="HIT-like_sf"/>
</dbReference>
<gene>
    <name evidence="3" type="ORF">D4739_03620</name>
</gene>
<feature type="domain" description="HIT" evidence="2">
    <location>
        <begin position="9"/>
        <end position="110"/>
    </location>
</feature>
<dbReference type="Pfam" id="PF01230">
    <property type="entry name" value="HIT"/>
    <property type="match status" value="1"/>
</dbReference>
<dbReference type="EMBL" id="QYRP01000002">
    <property type="protein sequence ID" value="RJS45396.1"/>
    <property type="molecule type" value="Genomic_DNA"/>
</dbReference>
<evidence type="ECO:0000259" key="2">
    <source>
        <dbReference type="PROSITE" id="PS51084"/>
    </source>
</evidence>
<dbReference type="Gene3D" id="3.30.428.10">
    <property type="entry name" value="HIT-like"/>
    <property type="match status" value="1"/>
</dbReference>
<proteinExistence type="predicted"/>
<protein>
    <submittedName>
        <fullName evidence="3">HIT family protein</fullName>
    </submittedName>
</protein>